<sequence>MYRTTRSVPFRVLLSVERFECWLFHSYWIPSSSGQSVKITRLASLSRNPVSSYKKKCIPFQLHPENSCNLLIRGPVVTGEEEDSYAEGLVLATWKVDVDSRFPHSSMSCS</sequence>
<dbReference type="EMBL" id="BPLR01009793">
    <property type="protein sequence ID" value="GIY34657.1"/>
    <property type="molecule type" value="Genomic_DNA"/>
</dbReference>
<keyword evidence="2" id="KW-1185">Reference proteome</keyword>
<dbReference type="AlphaFoldDB" id="A0AAV4SME2"/>
<dbReference type="Proteomes" id="UP001054945">
    <property type="component" value="Unassembled WGS sequence"/>
</dbReference>
<proteinExistence type="predicted"/>
<organism evidence="1 2">
    <name type="scientific">Caerostris extrusa</name>
    <name type="common">Bark spider</name>
    <name type="synonym">Caerostris bankana</name>
    <dbReference type="NCBI Taxonomy" id="172846"/>
    <lineage>
        <taxon>Eukaryota</taxon>
        <taxon>Metazoa</taxon>
        <taxon>Ecdysozoa</taxon>
        <taxon>Arthropoda</taxon>
        <taxon>Chelicerata</taxon>
        <taxon>Arachnida</taxon>
        <taxon>Araneae</taxon>
        <taxon>Araneomorphae</taxon>
        <taxon>Entelegynae</taxon>
        <taxon>Araneoidea</taxon>
        <taxon>Araneidae</taxon>
        <taxon>Caerostris</taxon>
    </lineage>
</organism>
<name>A0AAV4SME2_CAEEX</name>
<evidence type="ECO:0000313" key="1">
    <source>
        <dbReference type="EMBL" id="GIY34657.1"/>
    </source>
</evidence>
<reference evidence="1 2" key="1">
    <citation type="submission" date="2021-06" db="EMBL/GenBank/DDBJ databases">
        <title>Caerostris extrusa draft genome.</title>
        <authorList>
            <person name="Kono N."/>
            <person name="Arakawa K."/>
        </authorList>
    </citation>
    <scope>NUCLEOTIDE SEQUENCE [LARGE SCALE GENOMIC DNA]</scope>
</reference>
<accession>A0AAV4SME2</accession>
<evidence type="ECO:0000313" key="2">
    <source>
        <dbReference type="Proteomes" id="UP001054945"/>
    </source>
</evidence>
<gene>
    <name evidence="1" type="ORF">CEXT_106811</name>
</gene>
<protein>
    <submittedName>
        <fullName evidence="1">Uncharacterized protein</fullName>
    </submittedName>
</protein>
<comment type="caution">
    <text evidence="1">The sequence shown here is derived from an EMBL/GenBank/DDBJ whole genome shotgun (WGS) entry which is preliminary data.</text>
</comment>